<dbReference type="InterPro" id="IPR036188">
    <property type="entry name" value="FAD/NAD-bd_sf"/>
</dbReference>
<name>A0A9P1M6G7_9PEZI</name>
<sequence length="376" mass="40982">MRNSYDYVVIGSGYGGAVAASRLARSVGPDGRASVCVLERGVEKWPGEYPAGPASGFKNLHVSGEIPRENAAGIPVHEGDPTAMYHLIMGRGINAIVGNGLGGTSLMNANVFLRTDEETLRSSHWPEEIRNDPAVLDKYYEQVERVLEPATYPDDWPELAKVKLFKQQAEAIGMKDKFQLVPQTTRFHNGPNSCGVEMFPSSLTGQDATGLNDGSKTTTLVTYLADAWNWGAEMFCEAEVRYIQECKGPEGVPRAGSIGTTEILLRSKQMGLEMSERVGQGMSGNGDILAFGYNTDYDVNAVGKDHPDPYDPVGPTINSIIDNRHSQAKLTLEDDRPILDFIGCSRGDHVEKICKILEEATTKMGGKFVQNPFMSS</sequence>
<comment type="caution">
    <text evidence="6">The sequence shown here is derived from an EMBL/GenBank/DDBJ whole genome shotgun (WGS) entry which is preliminary data.</text>
</comment>
<protein>
    <recommendedName>
        <fullName evidence="5">Glucose-methanol-choline oxidoreductase N-terminal domain-containing protein</fullName>
    </recommendedName>
</protein>
<dbReference type="PANTHER" id="PTHR47470:SF1">
    <property type="entry name" value="FAD-DEPENDENT OXIDOREDUCTASE 2 FAD BINDING DOMAIN-CONTAINING PROTEIN"/>
    <property type="match status" value="1"/>
</dbReference>
<feature type="domain" description="Glucose-methanol-choline oxidoreductase N-terminal" evidence="5">
    <location>
        <begin position="6"/>
        <end position="243"/>
    </location>
</feature>
<gene>
    <name evidence="6" type="ORF">PPNO1_LOCUS68</name>
</gene>
<accession>A0A9P1M6G7</accession>
<keyword evidence="7" id="KW-1185">Reference proteome</keyword>
<evidence type="ECO:0000313" key="7">
    <source>
        <dbReference type="Proteomes" id="UP000838763"/>
    </source>
</evidence>
<dbReference type="SUPFAM" id="SSF51905">
    <property type="entry name" value="FAD/NAD(P)-binding domain"/>
    <property type="match status" value="1"/>
</dbReference>
<dbReference type="InterPro" id="IPR052542">
    <property type="entry name" value="Cholesterol_Oxidase"/>
</dbReference>
<evidence type="ECO:0000259" key="5">
    <source>
        <dbReference type="Pfam" id="PF00732"/>
    </source>
</evidence>
<comment type="cofactor">
    <cofactor evidence="1">
        <name>FAD</name>
        <dbReference type="ChEBI" id="CHEBI:57692"/>
    </cofactor>
</comment>
<dbReference type="EMBL" id="CALLCH030000001">
    <property type="protein sequence ID" value="CAI4210261.1"/>
    <property type="molecule type" value="Genomic_DNA"/>
</dbReference>
<dbReference type="Gene3D" id="3.50.50.60">
    <property type="entry name" value="FAD/NAD(P)-binding domain"/>
    <property type="match status" value="2"/>
</dbReference>
<keyword evidence="4" id="KW-0560">Oxidoreductase</keyword>
<keyword evidence="3" id="KW-0274">FAD</keyword>
<evidence type="ECO:0000256" key="2">
    <source>
        <dbReference type="ARBA" id="ARBA00022630"/>
    </source>
</evidence>
<reference evidence="6" key="1">
    <citation type="submission" date="2022-11" db="EMBL/GenBank/DDBJ databases">
        <authorList>
            <person name="Scott C."/>
            <person name="Bruce N."/>
        </authorList>
    </citation>
    <scope>NUCLEOTIDE SEQUENCE</scope>
</reference>
<organism evidence="6 7">
    <name type="scientific">Parascedosporium putredinis</name>
    <dbReference type="NCBI Taxonomy" id="1442378"/>
    <lineage>
        <taxon>Eukaryota</taxon>
        <taxon>Fungi</taxon>
        <taxon>Dikarya</taxon>
        <taxon>Ascomycota</taxon>
        <taxon>Pezizomycotina</taxon>
        <taxon>Sordariomycetes</taxon>
        <taxon>Hypocreomycetidae</taxon>
        <taxon>Microascales</taxon>
        <taxon>Microascaceae</taxon>
        <taxon>Parascedosporium</taxon>
    </lineage>
</organism>
<dbReference type="GO" id="GO:0050660">
    <property type="term" value="F:flavin adenine dinucleotide binding"/>
    <property type="evidence" value="ECO:0007669"/>
    <property type="project" value="InterPro"/>
</dbReference>
<dbReference type="AlphaFoldDB" id="A0A9P1M6G7"/>
<keyword evidence="2" id="KW-0285">Flavoprotein</keyword>
<evidence type="ECO:0000256" key="4">
    <source>
        <dbReference type="ARBA" id="ARBA00023002"/>
    </source>
</evidence>
<dbReference type="Pfam" id="PF00732">
    <property type="entry name" value="GMC_oxred_N"/>
    <property type="match status" value="1"/>
</dbReference>
<dbReference type="Proteomes" id="UP000838763">
    <property type="component" value="Unassembled WGS sequence"/>
</dbReference>
<dbReference type="PANTHER" id="PTHR47470">
    <property type="entry name" value="CHOLESTEROL OXIDASE"/>
    <property type="match status" value="1"/>
</dbReference>
<evidence type="ECO:0000256" key="3">
    <source>
        <dbReference type="ARBA" id="ARBA00022827"/>
    </source>
</evidence>
<dbReference type="InterPro" id="IPR000172">
    <property type="entry name" value="GMC_OxRdtase_N"/>
</dbReference>
<proteinExistence type="predicted"/>
<evidence type="ECO:0000256" key="1">
    <source>
        <dbReference type="ARBA" id="ARBA00001974"/>
    </source>
</evidence>
<evidence type="ECO:0000313" key="6">
    <source>
        <dbReference type="EMBL" id="CAI4210261.1"/>
    </source>
</evidence>
<dbReference type="OrthoDB" id="9974421at2759"/>
<dbReference type="GO" id="GO:0016614">
    <property type="term" value="F:oxidoreductase activity, acting on CH-OH group of donors"/>
    <property type="evidence" value="ECO:0007669"/>
    <property type="project" value="InterPro"/>
</dbReference>